<organism evidence="1">
    <name type="scientific">Aegilops tauschii</name>
    <name type="common">Tausch's goatgrass</name>
    <name type="synonym">Aegilops squarrosa</name>
    <dbReference type="NCBI Taxonomy" id="37682"/>
    <lineage>
        <taxon>Eukaryota</taxon>
        <taxon>Viridiplantae</taxon>
        <taxon>Streptophyta</taxon>
        <taxon>Embryophyta</taxon>
        <taxon>Tracheophyta</taxon>
        <taxon>Spermatophyta</taxon>
        <taxon>Magnoliopsida</taxon>
        <taxon>Liliopsida</taxon>
        <taxon>Poales</taxon>
        <taxon>Poaceae</taxon>
        <taxon>BOP clade</taxon>
        <taxon>Pooideae</taxon>
        <taxon>Triticodae</taxon>
        <taxon>Triticeae</taxon>
        <taxon>Triticinae</taxon>
        <taxon>Aegilops</taxon>
    </lineage>
</organism>
<reference evidence="1" key="1">
    <citation type="submission" date="2015-06" db="UniProtKB">
        <authorList>
            <consortium name="EnsemblPlants"/>
        </authorList>
    </citation>
    <scope>IDENTIFICATION</scope>
</reference>
<proteinExistence type="predicted"/>
<sequence>MALSTSSTRRASTPCRSSTASARSGSSLCIRVSVILHSKELDQGSKQRCCIRSSFTTILLEQGEWRIVVAQSGVGARDHAFFRTTIGHILCYTPETVCIDLNCFDRIEAKAFSSTLRYSICAPSQNLLCTAKSMRLFS</sequence>
<evidence type="ECO:0000313" key="1">
    <source>
        <dbReference type="EnsemblPlants" id="EMT00892"/>
    </source>
</evidence>
<dbReference type="EnsemblPlants" id="EMT00892">
    <property type="protein sequence ID" value="EMT00892"/>
    <property type="gene ID" value="F775_23978"/>
</dbReference>
<protein>
    <submittedName>
        <fullName evidence="1">Uncharacterized protein</fullName>
    </submittedName>
</protein>
<dbReference type="AlphaFoldDB" id="N1QR27"/>
<name>N1QR27_AEGTA</name>
<accession>N1QR27</accession>